<dbReference type="Gene3D" id="3.30.420.40">
    <property type="match status" value="2"/>
</dbReference>
<keyword evidence="2" id="KW-0418">Kinase</keyword>
<sequence length="317" mass="34112">MKNLYCAIDLGGTKINIGIMTKDGEVLDNIKIPTEVEKGPENALNNIKNTIYELLNRLNLKKEDLKGIGIGSPGPLDSERGVIIESANLKGWKNVEVVKALSEDFKDIPIKLENDGNAAALGEYLFGFGKNSRNFIYITVSTGVGGGAIIDGKLQRGANSNAFEVGHTIISINGPKCNCGNNGCLEAFASGTAIERIAEEKLLQGNESLISQIKGEGKLKAEHVFEAAKKGDKLALEIVENEGYYLGIGLFNIIALYNPEKISIGGGVSNCLDMFYDKMISTINSMSLKPSREICEIKKAQREDCGLVGAGALAFYE</sequence>
<dbReference type="OrthoDB" id="9810372at2"/>
<organism evidence="2 3">
    <name type="scientific">Tepidibacter thalassicus DSM 15285</name>
    <dbReference type="NCBI Taxonomy" id="1123350"/>
    <lineage>
        <taxon>Bacteria</taxon>
        <taxon>Bacillati</taxon>
        <taxon>Bacillota</taxon>
        <taxon>Clostridia</taxon>
        <taxon>Peptostreptococcales</taxon>
        <taxon>Peptostreptococcaceae</taxon>
        <taxon>Tepidibacter</taxon>
    </lineage>
</organism>
<dbReference type="AlphaFoldDB" id="A0A1M5PCZ1"/>
<dbReference type="InterPro" id="IPR043129">
    <property type="entry name" value="ATPase_NBD"/>
</dbReference>
<comment type="similarity">
    <text evidence="1">Belongs to the ROK (NagC/XylR) family.</text>
</comment>
<dbReference type="Pfam" id="PF00480">
    <property type="entry name" value="ROK"/>
    <property type="match status" value="1"/>
</dbReference>
<evidence type="ECO:0000313" key="2">
    <source>
        <dbReference type="EMBL" id="SHG99602.1"/>
    </source>
</evidence>
<gene>
    <name evidence="2" type="ORF">SAMN02744040_00411</name>
</gene>
<protein>
    <submittedName>
        <fullName evidence="2">Glucokinase</fullName>
    </submittedName>
</protein>
<dbReference type="STRING" id="1123350.SAMN02744040_00411"/>
<reference evidence="3" key="1">
    <citation type="submission" date="2016-11" db="EMBL/GenBank/DDBJ databases">
        <authorList>
            <person name="Varghese N."/>
            <person name="Submissions S."/>
        </authorList>
    </citation>
    <scope>NUCLEOTIDE SEQUENCE [LARGE SCALE GENOMIC DNA]</scope>
    <source>
        <strain evidence="3">DSM 15285</strain>
    </source>
</reference>
<keyword evidence="3" id="KW-1185">Reference proteome</keyword>
<dbReference type="EMBL" id="FQXH01000006">
    <property type="protein sequence ID" value="SHG99602.1"/>
    <property type="molecule type" value="Genomic_DNA"/>
</dbReference>
<dbReference type="InterPro" id="IPR000600">
    <property type="entry name" value="ROK"/>
</dbReference>
<keyword evidence="2" id="KW-0808">Transferase</keyword>
<dbReference type="GO" id="GO:0016301">
    <property type="term" value="F:kinase activity"/>
    <property type="evidence" value="ECO:0007669"/>
    <property type="project" value="UniProtKB-KW"/>
</dbReference>
<dbReference type="Proteomes" id="UP000242520">
    <property type="component" value="Unassembled WGS sequence"/>
</dbReference>
<proteinExistence type="inferred from homology"/>
<evidence type="ECO:0000313" key="3">
    <source>
        <dbReference type="Proteomes" id="UP000242520"/>
    </source>
</evidence>
<dbReference type="SUPFAM" id="SSF53067">
    <property type="entry name" value="Actin-like ATPase domain"/>
    <property type="match status" value="1"/>
</dbReference>
<name>A0A1M5PCZ1_9FIRM</name>
<evidence type="ECO:0000256" key="1">
    <source>
        <dbReference type="ARBA" id="ARBA00006479"/>
    </source>
</evidence>
<dbReference type="PANTHER" id="PTHR18964:SF149">
    <property type="entry name" value="BIFUNCTIONAL UDP-N-ACETYLGLUCOSAMINE 2-EPIMERASE_N-ACETYLMANNOSAMINE KINASE"/>
    <property type="match status" value="1"/>
</dbReference>
<dbReference type="RefSeq" id="WP_072723222.1">
    <property type="nucleotide sequence ID" value="NZ_FQXH01000006.1"/>
</dbReference>
<accession>A0A1M5PCZ1</accession>
<dbReference type="PANTHER" id="PTHR18964">
    <property type="entry name" value="ROK (REPRESSOR, ORF, KINASE) FAMILY"/>
    <property type="match status" value="1"/>
</dbReference>